<dbReference type="InterPro" id="IPR036396">
    <property type="entry name" value="Cyt_P450_sf"/>
</dbReference>
<accession>A0AAJ6VWQ0</accession>
<dbReference type="AlphaFoldDB" id="A0AAJ6VWQ0"/>
<evidence type="ECO:0000313" key="12">
    <source>
        <dbReference type="RefSeq" id="XP_003742033.3"/>
    </source>
</evidence>
<dbReference type="KEGG" id="goe:100902352"/>
<reference evidence="12" key="1">
    <citation type="submission" date="2025-08" db="UniProtKB">
        <authorList>
            <consortium name="RefSeq"/>
        </authorList>
    </citation>
    <scope>IDENTIFICATION</scope>
</reference>
<evidence type="ECO:0000256" key="1">
    <source>
        <dbReference type="ARBA" id="ARBA00010617"/>
    </source>
</evidence>
<evidence type="ECO:0000256" key="3">
    <source>
        <dbReference type="ARBA" id="ARBA00022723"/>
    </source>
</evidence>
<evidence type="ECO:0000256" key="9">
    <source>
        <dbReference type="RuleBase" id="RU000461"/>
    </source>
</evidence>
<dbReference type="Pfam" id="PF00067">
    <property type="entry name" value="p450"/>
    <property type="match status" value="1"/>
</dbReference>
<keyword evidence="2 8" id="KW-0349">Heme</keyword>
<comment type="similarity">
    <text evidence="1 9">Belongs to the cytochrome P450 family.</text>
</comment>
<name>A0AAJ6VWQ0_9ACAR</name>
<sequence>MILLCLSTICTVLLILLFREIHRAATYWRNKGIPYESYGSYLYYFFFCESRVDIFNSIEEYNKKYGSVYGTYSGLSPVLRVSTREGIKEALSSNFYETGSVLTGSKLRLMKDQFERSAKLLTSKLEKLADTNEEISTAHYSHAAVMNAIAAVTFSLDIDAFDDPNNKFVESFTGCFNGSLGFNLMMAFPNILKYLPFVEYPPKKLDNYFVQFSRSLLEKRRKQIRNPEELDFLDSWLESQKANPKLTDDLLISQMIIFLINGFETSAYALTFAMYLFATHPQMQEKAHRDVIENISDPDNVTFEDYHKMKYLEAAIWETLRLYPMDFVTDRVTSEPCTIAGVSLDKGITIHVPTSAVNKDPERFHEPSLFKPERYLEGGEKTQEIISFGEGPKKCVGKRFAIYQLIIFMAAILRSVRLEPADDGVYDPSLEYQAEIERQPGQMFLPFPKDTLRVKVASRRA</sequence>
<dbReference type="PRINTS" id="PR00385">
    <property type="entry name" value="P450"/>
</dbReference>
<dbReference type="GO" id="GO:0016705">
    <property type="term" value="F:oxidoreductase activity, acting on paired donors, with incorporation or reduction of molecular oxygen"/>
    <property type="evidence" value="ECO:0007669"/>
    <property type="project" value="InterPro"/>
</dbReference>
<dbReference type="PROSITE" id="PS00086">
    <property type="entry name" value="CYTOCHROME_P450"/>
    <property type="match status" value="1"/>
</dbReference>
<protein>
    <submittedName>
        <fullName evidence="12">Cytochrome P450 3A40-like</fullName>
    </submittedName>
</protein>
<organism evidence="11 12">
    <name type="scientific">Galendromus occidentalis</name>
    <name type="common">western predatory mite</name>
    <dbReference type="NCBI Taxonomy" id="34638"/>
    <lineage>
        <taxon>Eukaryota</taxon>
        <taxon>Metazoa</taxon>
        <taxon>Ecdysozoa</taxon>
        <taxon>Arthropoda</taxon>
        <taxon>Chelicerata</taxon>
        <taxon>Arachnida</taxon>
        <taxon>Acari</taxon>
        <taxon>Parasitiformes</taxon>
        <taxon>Mesostigmata</taxon>
        <taxon>Gamasina</taxon>
        <taxon>Phytoseioidea</taxon>
        <taxon>Phytoseiidae</taxon>
        <taxon>Typhlodrominae</taxon>
        <taxon>Galendromus</taxon>
    </lineage>
</organism>
<dbReference type="RefSeq" id="XP_003742033.3">
    <property type="nucleotide sequence ID" value="XM_003741985.3"/>
</dbReference>
<feature type="binding site" description="axial binding residue" evidence="8">
    <location>
        <position position="395"/>
    </location>
    <ligand>
        <name>heme</name>
        <dbReference type="ChEBI" id="CHEBI:30413"/>
    </ligand>
    <ligandPart>
        <name>Fe</name>
        <dbReference type="ChEBI" id="CHEBI:18248"/>
    </ligandPart>
</feature>
<comment type="function">
    <text evidence="7">Cytochromes P450 are a group of heme-thiolate monooxygenases. They oxidize a variety of structurally unrelated compounds, including steroids, fatty acids, and xenobiotics.</text>
</comment>
<evidence type="ECO:0000256" key="2">
    <source>
        <dbReference type="ARBA" id="ARBA00022617"/>
    </source>
</evidence>
<comment type="cofactor">
    <cofactor evidence="8">
        <name>heme</name>
        <dbReference type="ChEBI" id="CHEBI:30413"/>
    </cofactor>
</comment>
<dbReference type="Gene3D" id="1.10.630.10">
    <property type="entry name" value="Cytochrome P450"/>
    <property type="match status" value="1"/>
</dbReference>
<feature type="signal peptide" evidence="10">
    <location>
        <begin position="1"/>
        <end position="24"/>
    </location>
</feature>
<keyword evidence="5 8" id="KW-0408">Iron</keyword>
<evidence type="ECO:0000256" key="7">
    <source>
        <dbReference type="ARBA" id="ARBA00043906"/>
    </source>
</evidence>
<gene>
    <name evidence="12" type="primary">LOC100902352</name>
</gene>
<dbReference type="PANTHER" id="PTHR24302:SF15">
    <property type="entry name" value="FATTY-ACID PEROXYGENASE"/>
    <property type="match status" value="1"/>
</dbReference>
<evidence type="ECO:0000256" key="6">
    <source>
        <dbReference type="ARBA" id="ARBA00023033"/>
    </source>
</evidence>
<keyword evidence="6 9" id="KW-0503">Monooxygenase</keyword>
<evidence type="ECO:0000313" key="11">
    <source>
        <dbReference type="Proteomes" id="UP000694867"/>
    </source>
</evidence>
<dbReference type="GeneID" id="100902352"/>
<dbReference type="GO" id="GO:0005506">
    <property type="term" value="F:iron ion binding"/>
    <property type="evidence" value="ECO:0007669"/>
    <property type="project" value="InterPro"/>
</dbReference>
<dbReference type="GO" id="GO:0020037">
    <property type="term" value="F:heme binding"/>
    <property type="evidence" value="ECO:0007669"/>
    <property type="project" value="InterPro"/>
</dbReference>
<dbReference type="InterPro" id="IPR001128">
    <property type="entry name" value="Cyt_P450"/>
</dbReference>
<keyword evidence="11" id="KW-1185">Reference proteome</keyword>
<evidence type="ECO:0000256" key="10">
    <source>
        <dbReference type="SAM" id="SignalP"/>
    </source>
</evidence>
<evidence type="ECO:0000256" key="8">
    <source>
        <dbReference type="PIRSR" id="PIRSR602401-1"/>
    </source>
</evidence>
<keyword evidence="10" id="KW-0732">Signal</keyword>
<evidence type="ECO:0000256" key="4">
    <source>
        <dbReference type="ARBA" id="ARBA00023002"/>
    </source>
</evidence>
<keyword evidence="4 9" id="KW-0560">Oxidoreductase</keyword>
<dbReference type="PRINTS" id="PR00463">
    <property type="entry name" value="EP450I"/>
</dbReference>
<keyword evidence="3 8" id="KW-0479">Metal-binding</keyword>
<dbReference type="PANTHER" id="PTHR24302">
    <property type="entry name" value="CYTOCHROME P450 FAMILY 3"/>
    <property type="match status" value="1"/>
</dbReference>
<evidence type="ECO:0000256" key="5">
    <source>
        <dbReference type="ARBA" id="ARBA00023004"/>
    </source>
</evidence>
<dbReference type="Proteomes" id="UP000694867">
    <property type="component" value="Unplaced"/>
</dbReference>
<dbReference type="SUPFAM" id="SSF48264">
    <property type="entry name" value="Cytochrome P450"/>
    <property type="match status" value="1"/>
</dbReference>
<dbReference type="GO" id="GO:0008395">
    <property type="term" value="F:steroid hydroxylase activity"/>
    <property type="evidence" value="ECO:0007669"/>
    <property type="project" value="TreeGrafter"/>
</dbReference>
<feature type="chain" id="PRO_5042582300" evidence="10">
    <location>
        <begin position="25"/>
        <end position="461"/>
    </location>
</feature>
<dbReference type="InterPro" id="IPR002401">
    <property type="entry name" value="Cyt_P450_E_grp-I"/>
</dbReference>
<proteinExistence type="inferred from homology"/>
<dbReference type="InterPro" id="IPR050705">
    <property type="entry name" value="Cytochrome_P450_3A"/>
</dbReference>
<dbReference type="InterPro" id="IPR017972">
    <property type="entry name" value="Cyt_P450_CS"/>
</dbReference>